<dbReference type="OrthoDB" id="264354at2759"/>
<evidence type="ECO:0000256" key="1">
    <source>
        <dbReference type="ARBA" id="ARBA00004141"/>
    </source>
</evidence>
<feature type="region of interest" description="Disordered" evidence="10">
    <location>
        <begin position="90"/>
        <end position="163"/>
    </location>
</feature>
<evidence type="ECO:0000256" key="5">
    <source>
        <dbReference type="ARBA" id="ARBA00022771"/>
    </source>
</evidence>
<dbReference type="Gene3D" id="3.30.40.10">
    <property type="entry name" value="Zinc/RING finger domain, C3HC4 (zinc finger)"/>
    <property type="match status" value="1"/>
</dbReference>
<dbReference type="GO" id="GO:0008270">
    <property type="term" value="F:zinc ion binding"/>
    <property type="evidence" value="ECO:0007669"/>
    <property type="project" value="UniProtKB-KW"/>
</dbReference>
<name>C1MNR0_MICPC</name>
<evidence type="ECO:0000256" key="9">
    <source>
        <dbReference type="ARBA" id="ARBA00023136"/>
    </source>
</evidence>
<keyword evidence="2" id="KW-0808">Transferase</keyword>
<dbReference type="SMART" id="SM00744">
    <property type="entry name" value="RINGv"/>
    <property type="match status" value="1"/>
</dbReference>
<dbReference type="EMBL" id="GG663737">
    <property type="protein sequence ID" value="EEH58335.1"/>
    <property type="molecule type" value="Genomic_DNA"/>
</dbReference>
<accession>C1MNR0</accession>
<dbReference type="SUPFAM" id="SSF57850">
    <property type="entry name" value="RING/U-box"/>
    <property type="match status" value="1"/>
</dbReference>
<comment type="subcellular location">
    <subcellularLocation>
        <location evidence="1">Membrane</location>
        <topology evidence="1">Multi-pass membrane protein</topology>
    </subcellularLocation>
</comment>
<keyword evidence="7" id="KW-0862">Zinc</keyword>
<dbReference type="CDD" id="cd16495">
    <property type="entry name" value="RING_CH-C4HC3_MARCH"/>
    <property type="match status" value="1"/>
</dbReference>
<organism evidence="13">
    <name type="scientific">Micromonas pusilla (strain CCMP1545)</name>
    <name type="common">Picoplanktonic green alga</name>
    <dbReference type="NCBI Taxonomy" id="564608"/>
    <lineage>
        <taxon>Eukaryota</taxon>
        <taxon>Viridiplantae</taxon>
        <taxon>Chlorophyta</taxon>
        <taxon>Mamiellophyceae</taxon>
        <taxon>Mamiellales</taxon>
        <taxon>Mamiellaceae</taxon>
        <taxon>Micromonas</taxon>
    </lineage>
</organism>
<dbReference type="InterPro" id="IPR013083">
    <property type="entry name" value="Znf_RING/FYVE/PHD"/>
</dbReference>
<evidence type="ECO:0000256" key="4">
    <source>
        <dbReference type="ARBA" id="ARBA00022723"/>
    </source>
</evidence>
<evidence type="ECO:0000256" key="6">
    <source>
        <dbReference type="ARBA" id="ARBA00022786"/>
    </source>
</evidence>
<keyword evidence="3" id="KW-0812">Transmembrane</keyword>
<dbReference type="Proteomes" id="UP000001876">
    <property type="component" value="Unassembled WGS sequence"/>
</dbReference>
<gene>
    <name evidence="12" type="ORF">MICPUCDRAFT_55996</name>
</gene>
<dbReference type="GO" id="GO:0016740">
    <property type="term" value="F:transferase activity"/>
    <property type="evidence" value="ECO:0007669"/>
    <property type="project" value="UniProtKB-KW"/>
</dbReference>
<evidence type="ECO:0000256" key="7">
    <source>
        <dbReference type="ARBA" id="ARBA00022833"/>
    </source>
</evidence>
<dbReference type="PROSITE" id="PS51292">
    <property type="entry name" value="ZF_RING_CH"/>
    <property type="match status" value="1"/>
</dbReference>
<evidence type="ECO:0000256" key="8">
    <source>
        <dbReference type="ARBA" id="ARBA00022989"/>
    </source>
</evidence>
<evidence type="ECO:0000256" key="10">
    <source>
        <dbReference type="SAM" id="MobiDB-lite"/>
    </source>
</evidence>
<dbReference type="PANTHER" id="PTHR46065:SF3">
    <property type="entry name" value="FI20425P1"/>
    <property type="match status" value="1"/>
</dbReference>
<dbReference type="KEGG" id="mpp:MICPUCDRAFT_55996"/>
<evidence type="ECO:0000256" key="3">
    <source>
        <dbReference type="ARBA" id="ARBA00022692"/>
    </source>
</evidence>
<dbReference type="PANTHER" id="PTHR46065">
    <property type="entry name" value="E3 UBIQUITIN-PROTEIN LIGASE MARCH 2/3 FAMILY MEMBER"/>
    <property type="match status" value="1"/>
</dbReference>
<evidence type="ECO:0000313" key="13">
    <source>
        <dbReference type="Proteomes" id="UP000001876"/>
    </source>
</evidence>
<dbReference type="AlphaFoldDB" id="C1MNR0"/>
<keyword evidence="13" id="KW-1185">Reference proteome</keyword>
<evidence type="ECO:0000256" key="2">
    <source>
        <dbReference type="ARBA" id="ARBA00022679"/>
    </source>
</evidence>
<protein>
    <submittedName>
        <fullName evidence="12">Predicted protein</fullName>
    </submittedName>
</protein>
<keyword evidence="9" id="KW-0472">Membrane</keyword>
<feature type="compositionally biased region" description="Low complexity" evidence="10">
    <location>
        <begin position="140"/>
        <end position="158"/>
    </location>
</feature>
<evidence type="ECO:0000259" key="11">
    <source>
        <dbReference type="PROSITE" id="PS51292"/>
    </source>
</evidence>
<reference evidence="12 13" key="1">
    <citation type="journal article" date="2009" name="Science">
        <title>Green evolution and dynamic adaptations revealed by genomes of the marine picoeukaryotes Micromonas.</title>
        <authorList>
            <person name="Worden A.Z."/>
            <person name="Lee J.H."/>
            <person name="Mock T."/>
            <person name="Rouze P."/>
            <person name="Simmons M.P."/>
            <person name="Aerts A.L."/>
            <person name="Allen A.E."/>
            <person name="Cuvelier M.L."/>
            <person name="Derelle E."/>
            <person name="Everett M.V."/>
            <person name="Foulon E."/>
            <person name="Grimwood J."/>
            <person name="Gundlach H."/>
            <person name="Henrissat B."/>
            <person name="Napoli C."/>
            <person name="McDonald S.M."/>
            <person name="Parker M.S."/>
            <person name="Rombauts S."/>
            <person name="Salamov A."/>
            <person name="Von Dassow P."/>
            <person name="Badger J.H."/>
            <person name="Coutinho P.M."/>
            <person name="Demir E."/>
            <person name="Dubchak I."/>
            <person name="Gentemann C."/>
            <person name="Eikrem W."/>
            <person name="Gready J.E."/>
            <person name="John U."/>
            <person name="Lanier W."/>
            <person name="Lindquist E.A."/>
            <person name="Lucas S."/>
            <person name="Mayer K.F."/>
            <person name="Moreau H."/>
            <person name="Not F."/>
            <person name="Otillar R."/>
            <person name="Panaud O."/>
            <person name="Pangilinan J."/>
            <person name="Paulsen I."/>
            <person name="Piegu B."/>
            <person name="Poliakov A."/>
            <person name="Robbens S."/>
            <person name="Schmutz J."/>
            <person name="Toulza E."/>
            <person name="Wyss T."/>
            <person name="Zelensky A."/>
            <person name="Zhou K."/>
            <person name="Armbrust E.V."/>
            <person name="Bhattacharya D."/>
            <person name="Goodenough U.W."/>
            <person name="Van de Peer Y."/>
            <person name="Grigoriev I.V."/>
        </authorList>
    </citation>
    <scope>NUCLEOTIDE SEQUENCE [LARGE SCALE GENOMIC DNA]</scope>
    <source>
        <strain evidence="12 13">CCMP1545</strain>
    </source>
</reference>
<keyword evidence="6" id="KW-0833">Ubl conjugation pathway</keyword>
<keyword evidence="8" id="KW-1133">Transmembrane helix</keyword>
<feature type="domain" description="RING-CH-type" evidence="11">
    <location>
        <begin position="164"/>
        <end position="242"/>
    </location>
</feature>
<dbReference type="GO" id="GO:0016020">
    <property type="term" value="C:membrane"/>
    <property type="evidence" value="ECO:0007669"/>
    <property type="project" value="UniProtKB-SubCell"/>
</dbReference>
<dbReference type="GeneID" id="9682592"/>
<dbReference type="STRING" id="564608.C1MNR0"/>
<proteinExistence type="predicted"/>
<dbReference type="InterPro" id="IPR011016">
    <property type="entry name" value="Znf_RING-CH"/>
</dbReference>
<dbReference type="RefSeq" id="XP_003056690.1">
    <property type="nucleotide sequence ID" value="XM_003056644.1"/>
</dbReference>
<sequence length="437" mass="47009">MRVVNVEGVDIGVDPAARRITIPGGDDGHHHPAHPVNAVAFLAAGMWLRHLQRVVRREERAELGEEDARGEDADGLRDLARAVAVANANANANARAPHDAEDDARDDPADAEGVATTATRDALESHPLADPTDDPSRGASTTTTSTTTSTTTTITTTTPDATAPVAGGGRVCRFCFVGDDDDDDDGGGGGGDGDVLVSPCRCTGTQEWVHVGCLRQWQRVSMRSSGAREKRCRVCHATFKLPRPPMREALAQWFSSRATDRLSQYKRVWWQMLSNSVLAQEGTPHLSSANQLLRLVIASELRIWGGREVRGGNRALRTLRRVARDCTNFHSIVLVAWLLSLGALSAGDALNHPGGPLDVIDQELRARQGAGAGRGGRGERGFGWRGKLFGAAKLVVGKPLGFALRLVVPSAGAFMRLAEPVHGVITWVERYPQYRVV</sequence>
<keyword evidence="5" id="KW-0863">Zinc-finger</keyword>
<keyword evidence="4" id="KW-0479">Metal-binding</keyword>
<dbReference type="Pfam" id="PF12906">
    <property type="entry name" value="RINGv"/>
    <property type="match status" value="1"/>
</dbReference>
<evidence type="ECO:0000313" key="12">
    <source>
        <dbReference type="EMBL" id="EEH58335.1"/>
    </source>
</evidence>